<evidence type="ECO:0000313" key="2">
    <source>
        <dbReference type="EMBL" id="NML14700.1"/>
    </source>
</evidence>
<dbReference type="InterPro" id="IPR013424">
    <property type="entry name" value="Ice-binding_C"/>
</dbReference>
<dbReference type="Proteomes" id="UP000574067">
    <property type="component" value="Unassembled WGS sequence"/>
</dbReference>
<keyword evidence="3" id="KW-1185">Reference proteome</keyword>
<dbReference type="NCBIfam" id="TIGR02595">
    <property type="entry name" value="PEP_CTERM"/>
    <property type="match status" value="1"/>
</dbReference>
<feature type="domain" description="Ice-binding protein C-terminal" evidence="1">
    <location>
        <begin position="179"/>
        <end position="203"/>
    </location>
</feature>
<protein>
    <submittedName>
        <fullName evidence="2">PEP-CTERM sorting domain-containing protein</fullName>
    </submittedName>
</protein>
<organism evidence="2 3">
    <name type="scientific">Azohydromonas caseinilytica</name>
    <dbReference type="NCBI Taxonomy" id="2728836"/>
    <lineage>
        <taxon>Bacteria</taxon>
        <taxon>Pseudomonadati</taxon>
        <taxon>Pseudomonadota</taxon>
        <taxon>Betaproteobacteria</taxon>
        <taxon>Burkholderiales</taxon>
        <taxon>Sphaerotilaceae</taxon>
        <taxon>Azohydromonas</taxon>
    </lineage>
</organism>
<reference evidence="2 3" key="1">
    <citation type="submission" date="2020-04" db="EMBL/GenBank/DDBJ databases">
        <title>Azohydromonas sp. isolated from soil.</title>
        <authorList>
            <person name="Dahal R.H."/>
        </authorList>
    </citation>
    <scope>NUCLEOTIDE SEQUENCE [LARGE SCALE GENOMIC DNA]</scope>
    <source>
        <strain evidence="2 3">G-1-1-14</strain>
    </source>
</reference>
<proteinExistence type="predicted"/>
<sequence>MFVPLSATAGLPGVSSSAAIGGSLAGHGASLSAQGQLLNDGARAGRREGTFFDAVALAALVVGGNGGTNNFLLAPYTQVVWSGHASLRAESTVAPSQATRELAYASVYFTLEDAALSTVGSFIHDLVTPANGAPTRQGFDSAFSLSLSNASGAAVMGYLQAGITAGGKLEATPLSLPPPVPEPGTVALLLCGLGVVAGAARRRGGWNGAAAA</sequence>
<gene>
    <name evidence="2" type="ORF">HHL10_06875</name>
</gene>
<comment type="caution">
    <text evidence="2">The sequence shown here is derived from an EMBL/GenBank/DDBJ whole genome shotgun (WGS) entry which is preliminary data.</text>
</comment>
<evidence type="ECO:0000313" key="3">
    <source>
        <dbReference type="Proteomes" id="UP000574067"/>
    </source>
</evidence>
<dbReference type="EMBL" id="JABBFW010000003">
    <property type="protein sequence ID" value="NML14700.1"/>
    <property type="molecule type" value="Genomic_DNA"/>
</dbReference>
<evidence type="ECO:0000259" key="1">
    <source>
        <dbReference type="Pfam" id="PF07589"/>
    </source>
</evidence>
<dbReference type="AlphaFoldDB" id="A0A848F8X5"/>
<accession>A0A848F8X5</accession>
<name>A0A848F8X5_9BURK</name>
<dbReference type="Pfam" id="PF07589">
    <property type="entry name" value="PEP-CTERM"/>
    <property type="match status" value="1"/>
</dbReference>